<keyword evidence="1" id="KW-0812">Transmembrane</keyword>
<name>A0A345VJB1_9STRE</name>
<evidence type="ECO:0000313" key="2">
    <source>
        <dbReference type="EMBL" id="AXJ12813.1"/>
    </source>
</evidence>
<keyword evidence="1" id="KW-1133">Transmembrane helix</keyword>
<dbReference type="RefSeq" id="WP_115130053.1">
    <property type="nucleotide sequence ID" value="NZ_CP022601.1"/>
</dbReference>
<evidence type="ECO:0000313" key="3">
    <source>
        <dbReference type="Proteomes" id="UP000255411"/>
    </source>
</evidence>
<dbReference type="AlphaFoldDB" id="A0A345VJB1"/>
<gene>
    <name evidence="2" type="ORF">Sp14A_08920</name>
</gene>
<organism evidence="2 3">
    <name type="scientific">Streptococcus pluranimalium</name>
    <dbReference type="NCBI Taxonomy" id="82348"/>
    <lineage>
        <taxon>Bacteria</taxon>
        <taxon>Bacillati</taxon>
        <taxon>Bacillota</taxon>
        <taxon>Bacilli</taxon>
        <taxon>Lactobacillales</taxon>
        <taxon>Streptococcaceae</taxon>
        <taxon>Streptococcus</taxon>
    </lineage>
</organism>
<feature type="transmembrane region" description="Helical" evidence="1">
    <location>
        <begin position="12"/>
        <end position="41"/>
    </location>
</feature>
<reference evidence="2 3" key="1">
    <citation type="submission" date="2017-07" db="EMBL/GenBank/DDBJ databases">
        <title>Streptococcus pluranimalium as cause of bovine abortion.</title>
        <authorList>
            <person name="Rodriguez Campos S."/>
            <person name="Gobeli Brawand S."/>
            <person name="Brodard I."/>
            <person name="Rychener L."/>
            <person name="Perreten V."/>
        </authorList>
    </citation>
    <scope>NUCLEOTIDE SEQUENCE [LARGE SCALE GENOMIC DNA]</scope>
    <source>
        <strain evidence="2 3">14A0014</strain>
    </source>
</reference>
<evidence type="ECO:0000256" key="1">
    <source>
        <dbReference type="SAM" id="Phobius"/>
    </source>
</evidence>
<feature type="transmembrane region" description="Helical" evidence="1">
    <location>
        <begin position="109"/>
        <end position="125"/>
    </location>
</feature>
<dbReference type="EMBL" id="CP022601">
    <property type="protein sequence ID" value="AXJ12813.1"/>
    <property type="molecule type" value="Genomic_DNA"/>
</dbReference>
<feature type="transmembrane region" description="Helical" evidence="1">
    <location>
        <begin position="61"/>
        <end position="89"/>
    </location>
</feature>
<accession>A0A345VJB1</accession>
<dbReference type="Proteomes" id="UP000255411">
    <property type="component" value="Chromosome"/>
</dbReference>
<sequence length="174" mass="20507">MKNKNSQNKDFQIVQLIISFMMIICLIIAIHFFANTTLIMLDPKLETVLVRINALFDYKSLIRMLLGTLYIVIVSATFFTVGMIGDWFVNVINNPENHFVQIYFDVTKFINRWYLIMAISLWLLVSLSDVAFNYFTILISLIALLHELRSKSKLLQFDIITHRFLKDRNYLEEK</sequence>
<protein>
    <submittedName>
        <fullName evidence="2">Uncharacterized protein</fullName>
    </submittedName>
</protein>
<proteinExistence type="predicted"/>
<keyword evidence="1" id="KW-0472">Membrane</keyword>